<comment type="caution">
    <text evidence="3">The sequence shown here is derived from an EMBL/GenBank/DDBJ whole genome shotgun (WGS) entry which is preliminary data.</text>
</comment>
<dbReference type="Gene3D" id="3.30.70.920">
    <property type="match status" value="1"/>
</dbReference>
<name>A0A7J3SL94_9CREN</name>
<dbReference type="Pfam" id="PF01037">
    <property type="entry name" value="AsnC_trans_reg"/>
    <property type="match status" value="1"/>
</dbReference>
<protein>
    <submittedName>
        <fullName evidence="3">Lrp/AsnC family transcriptional regulator</fullName>
    </submittedName>
</protein>
<evidence type="ECO:0000313" key="3">
    <source>
        <dbReference type="EMBL" id="HGZ60400.1"/>
    </source>
</evidence>
<proteinExistence type="predicted"/>
<evidence type="ECO:0000256" key="1">
    <source>
        <dbReference type="ARBA" id="ARBA00029440"/>
    </source>
</evidence>
<dbReference type="EMBL" id="DTLS01000122">
    <property type="protein sequence ID" value="HGZ60400.1"/>
    <property type="molecule type" value="Genomic_DNA"/>
</dbReference>
<comment type="pathway">
    <text evidence="1">Amino-acid biosynthesis.</text>
</comment>
<dbReference type="InterPro" id="IPR019887">
    <property type="entry name" value="Tscrpt_reg_AsnC/Lrp_C"/>
</dbReference>
<gene>
    <name evidence="3" type="ORF">ENW83_04250</name>
</gene>
<dbReference type="SUPFAM" id="SSF54909">
    <property type="entry name" value="Dimeric alpha+beta barrel"/>
    <property type="match status" value="1"/>
</dbReference>
<dbReference type="AlphaFoldDB" id="A0A7J3SL94"/>
<accession>A0A7J3SL94</accession>
<organism evidence="3">
    <name type="scientific">Fervidicoccus fontis</name>
    <dbReference type="NCBI Taxonomy" id="683846"/>
    <lineage>
        <taxon>Archaea</taxon>
        <taxon>Thermoproteota</taxon>
        <taxon>Thermoprotei</taxon>
        <taxon>Fervidicoccales</taxon>
        <taxon>Fervidicoccaceae</taxon>
        <taxon>Fervidicoccus</taxon>
    </lineage>
</organism>
<sequence length="91" mass="10183">MFCNRWYTMSPLTAFVLINTKIGAEDLVSDAIKKLIKSSKDLVEGRVYSLFGEYDLIVVVSAEKIESIEGFVSTIRKMPEVTRTTTLVSST</sequence>
<dbReference type="InterPro" id="IPR011008">
    <property type="entry name" value="Dimeric_a/b-barrel"/>
</dbReference>
<evidence type="ECO:0000259" key="2">
    <source>
        <dbReference type="Pfam" id="PF01037"/>
    </source>
</evidence>
<reference evidence="3" key="1">
    <citation type="journal article" date="2020" name="mSystems">
        <title>Genome- and Community-Level Interaction Insights into Carbon Utilization and Element Cycling Functions of Hydrothermarchaeota in Hydrothermal Sediment.</title>
        <authorList>
            <person name="Zhou Z."/>
            <person name="Liu Y."/>
            <person name="Xu W."/>
            <person name="Pan J."/>
            <person name="Luo Z.H."/>
            <person name="Li M."/>
        </authorList>
    </citation>
    <scope>NUCLEOTIDE SEQUENCE [LARGE SCALE GENOMIC DNA]</scope>
    <source>
        <strain evidence="3">SpSt-885</strain>
    </source>
</reference>
<feature type="domain" description="Transcription regulator AsnC/Lrp ligand binding" evidence="2">
    <location>
        <begin position="47"/>
        <end position="88"/>
    </location>
</feature>